<protein>
    <submittedName>
        <fullName evidence="2">Sec-independent protein translocase component tatA</fullName>
    </submittedName>
</protein>
<sequence>MKNLNFKQILLIIIIFFFLFGDFIKIKKKFNELYVYITKYFKNKQER</sequence>
<feature type="transmembrane region" description="Helical" evidence="1">
    <location>
        <begin position="6"/>
        <end position="24"/>
    </location>
</feature>
<name>A0A1L4BMD6_9STRA</name>
<accession>A0A1L4BMD6</accession>
<dbReference type="RefSeq" id="YP_009329929.1">
    <property type="nucleotide sequence ID" value="NC_032171.1"/>
</dbReference>
<keyword evidence="1" id="KW-0472">Membrane</keyword>
<keyword evidence="1" id="KW-1133">Transmembrane helix</keyword>
<dbReference type="EMBL" id="KX889125">
    <property type="protein sequence ID" value="API83120.1"/>
    <property type="molecule type" value="Genomic_DNA"/>
</dbReference>
<evidence type="ECO:0000313" key="2">
    <source>
        <dbReference type="EMBL" id="API83120.1"/>
    </source>
</evidence>
<gene>
    <name evidence="2" type="primary">tatA</name>
</gene>
<keyword evidence="2" id="KW-0496">Mitochondrion</keyword>
<keyword evidence="1" id="KW-0812">Transmembrane</keyword>
<reference evidence="2" key="1">
    <citation type="submission" date="2016-09" db="EMBL/GenBank/DDBJ databases">
        <title>The complete mitochondrial genome of the stalk-forming diatom Didymosphenia geminata.</title>
        <authorList>
            <person name="Aunins A.W."/>
            <person name="King T.L."/>
            <person name="Hamilton D."/>
        </authorList>
    </citation>
    <scope>NUCLEOTIDE SEQUENCE</scope>
</reference>
<organism evidence="2">
    <name type="scientific">Didymosphenia geminata</name>
    <name type="common">rock snot</name>
    <dbReference type="NCBI Taxonomy" id="1115533"/>
    <lineage>
        <taxon>Eukaryota</taxon>
        <taxon>Sar</taxon>
        <taxon>Stramenopiles</taxon>
        <taxon>Ochrophyta</taxon>
        <taxon>Bacillariophyta</taxon>
        <taxon>Bacillariophyceae</taxon>
        <taxon>Bacillariophycidae</taxon>
        <taxon>Cymbellales</taxon>
        <taxon>Gomphonemataceae</taxon>
        <taxon>Didymosphenia</taxon>
    </lineage>
</organism>
<dbReference type="AlphaFoldDB" id="A0A1L4BMD6"/>
<geneLocation type="mitochondrion" evidence="2"/>
<dbReference type="GeneID" id="30683903"/>
<evidence type="ECO:0000256" key="1">
    <source>
        <dbReference type="SAM" id="Phobius"/>
    </source>
</evidence>
<proteinExistence type="predicted"/>